<proteinExistence type="predicted"/>
<sequence length="115" mass="12093">MHHCCGPIIATAYAGRDPLGPSCKHYLPPRARGPRSWLLGSSAPPRSLTHAFSRSPLLHGALPLPPALVPFLPKSPSSPSLGLRLLLLRSVAACCVLLCCHGVGWGDLIDASEGE</sequence>
<name>A0A0A9EUY1_ARUDO</name>
<accession>A0A0A9EUY1</accession>
<reference evidence="1" key="1">
    <citation type="submission" date="2014-09" db="EMBL/GenBank/DDBJ databases">
        <authorList>
            <person name="Magalhaes I.L.F."/>
            <person name="Oliveira U."/>
            <person name="Santos F.R."/>
            <person name="Vidigal T.H.D.A."/>
            <person name="Brescovit A.D."/>
            <person name="Santos A.J."/>
        </authorList>
    </citation>
    <scope>NUCLEOTIDE SEQUENCE</scope>
    <source>
        <tissue evidence="1">Shoot tissue taken approximately 20 cm above the soil surface</tissue>
    </source>
</reference>
<organism evidence="1">
    <name type="scientific">Arundo donax</name>
    <name type="common">Giant reed</name>
    <name type="synonym">Donax arundinaceus</name>
    <dbReference type="NCBI Taxonomy" id="35708"/>
    <lineage>
        <taxon>Eukaryota</taxon>
        <taxon>Viridiplantae</taxon>
        <taxon>Streptophyta</taxon>
        <taxon>Embryophyta</taxon>
        <taxon>Tracheophyta</taxon>
        <taxon>Spermatophyta</taxon>
        <taxon>Magnoliopsida</taxon>
        <taxon>Liliopsida</taxon>
        <taxon>Poales</taxon>
        <taxon>Poaceae</taxon>
        <taxon>PACMAD clade</taxon>
        <taxon>Arundinoideae</taxon>
        <taxon>Arundineae</taxon>
        <taxon>Arundo</taxon>
    </lineage>
</organism>
<reference evidence="1" key="2">
    <citation type="journal article" date="2015" name="Data Brief">
        <title>Shoot transcriptome of the giant reed, Arundo donax.</title>
        <authorList>
            <person name="Barrero R.A."/>
            <person name="Guerrero F.D."/>
            <person name="Moolhuijzen P."/>
            <person name="Goolsby J.A."/>
            <person name="Tidwell J."/>
            <person name="Bellgard S.E."/>
            <person name="Bellgard M.I."/>
        </authorList>
    </citation>
    <scope>NUCLEOTIDE SEQUENCE</scope>
    <source>
        <tissue evidence="1">Shoot tissue taken approximately 20 cm above the soil surface</tissue>
    </source>
</reference>
<dbReference type="EMBL" id="GBRH01198038">
    <property type="protein sequence ID" value="JAD99857.1"/>
    <property type="molecule type" value="Transcribed_RNA"/>
</dbReference>
<protein>
    <submittedName>
        <fullName evidence="1">Uncharacterized protein</fullName>
    </submittedName>
</protein>
<dbReference type="AlphaFoldDB" id="A0A0A9EUY1"/>
<evidence type="ECO:0000313" key="1">
    <source>
        <dbReference type="EMBL" id="JAD99857.1"/>
    </source>
</evidence>